<keyword evidence="2" id="KW-1185">Reference proteome</keyword>
<evidence type="ECO:0008006" key="3">
    <source>
        <dbReference type="Google" id="ProtNLM"/>
    </source>
</evidence>
<sequence length="87" mass="9747">MSRPGPLLNMHCQTNSFHPGTKYFGRFRSGTFPLVNKPPSLGRIEATRPELINVGLPRNGRSAARQLKRWDKGQGVVWGGRVRLIAH</sequence>
<organism evidence="1 2">
    <name type="scientific">Popillia japonica</name>
    <name type="common">Japanese beetle</name>
    <dbReference type="NCBI Taxonomy" id="7064"/>
    <lineage>
        <taxon>Eukaryota</taxon>
        <taxon>Metazoa</taxon>
        <taxon>Ecdysozoa</taxon>
        <taxon>Arthropoda</taxon>
        <taxon>Hexapoda</taxon>
        <taxon>Insecta</taxon>
        <taxon>Pterygota</taxon>
        <taxon>Neoptera</taxon>
        <taxon>Endopterygota</taxon>
        <taxon>Coleoptera</taxon>
        <taxon>Polyphaga</taxon>
        <taxon>Scarabaeiformia</taxon>
        <taxon>Scarabaeidae</taxon>
        <taxon>Rutelinae</taxon>
        <taxon>Popillia</taxon>
    </lineage>
</organism>
<name>A0AAW1LYP5_POPJA</name>
<gene>
    <name evidence="1" type="ORF">QE152_g9326</name>
</gene>
<dbReference type="EMBL" id="JASPKY010000079">
    <property type="protein sequence ID" value="KAK9739033.1"/>
    <property type="molecule type" value="Genomic_DNA"/>
</dbReference>
<reference evidence="1 2" key="1">
    <citation type="journal article" date="2024" name="BMC Genomics">
        <title>De novo assembly and annotation of Popillia japonica's genome with initial clues to its potential as an invasive pest.</title>
        <authorList>
            <person name="Cucini C."/>
            <person name="Boschi S."/>
            <person name="Funari R."/>
            <person name="Cardaioli E."/>
            <person name="Iannotti N."/>
            <person name="Marturano G."/>
            <person name="Paoli F."/>
            <person name="Bruttini M."/>
            <person name="Carapelli A."/>
            <person name="Frati F."/>
            <person name="Nardi F."/>
        </authorList>
    </citation>
    <scope>NUCLEOTIDE SEQUENCE [LARGE SCALE GENOMIC DNA]</scope>
    <source>
        <strain evidence="1">DMR45628</strain>
    </source>
</reference>
<accession>A0AAW1LYP5</accession>
<dbReference type="Proteomes" id="UP001458880">
    <property type="component" value="Unassembled WGS sequence"/>
</dbReference>
<dbReference type="AlphaFoldDB" id="A0AAW1LYP5"/>
<proteinExistence type="predicted"/>
<evidence type="ECO:0000313" key="1">
    <source>
        <dbReference type="EMBL" id="KAK9739033.1"/>
    </source>
</evidence>
<comment type="caution">
    <text evidence="1">The sequence shown here is derived from an EMBL/GenBank/DDBJ whole genome shotgun (WGS) entry which is preliminary data.</text>
</comment>
<protein>
    <recommendedName>
        <fullName evidence="3">Ribosomal protein L2</fullName>
    </recommendedName>
</protein>
<evidence type="ECO:0000313" key="2">
    <source>
        <dbReference type="Proteomes" id="UP001458880"/>
    </source>
</evidence>